<organism evidence="2 3">
    <name type="scientific">Cuscuta campestris</name>
    <dbReference type="NCBI Taxonomy" id="132261"/>
    <lineage>
        <taxon>Eukaryota</taxon>
        <taxon>Viridiplantae</taxon>
        <taxon>Streptophyta</taxon>
        <taxon>Embryophyta</taxon>
        <taxon>Tracheophyta</taxon>
        <taxon>Spermatophyta</taxon>
        <taxon>Magnoliopsida</taxon>
        <taxon>eudicotyledons</taxon>
        <taxon>Gunneridae</taxon>
        <taxon>Pentapetalae</taxon>
        <taxon>asterids</taxon>
        <taxon>lamiids</taxon>
        <taxon>Solanales</taxon>
        <taxon>Convolvulaceae</taxon>
        <taxon>Cuscuteae</taxon>
        <taxon>Cuscuta</taxon>
        <taxon>Cuscuta subgen. Grammica</taxon>
        <taxon>Cuscuta sect. Cleistogrammica</taxon>
    </lineage>
</organism>
<keyword evidence="1" id="KW-1133">Transmembrane helix</keyword>
<evidence type="ECO:0000313" key="3">
    <source>
        <dbReference type="Proteomes" id="UP000595140"/>
    </source>
</evidence>
<dbReference type="Proteomes" id="UP000595140">
    <property type="component" value="Unassembled WGS sequence"/>
</dbReference>
<reference evidence="2 3" key="1">
    <citation type="submission" date="2018-04" db="EMBL/GenBank/DDBJ databases">
        <authorList>
            <person name="Vogel A."/>
        </authorList>
    </citation>
    <scope>NUCLEOTIDE SEQUENCE [LARGE SCALE GENOMIC DNA]</scope>
</reference>
<name>A0A484K8B6_9ASTE</name>
<proteinExistence type="predicted"/>
<keyword evidence="3" id="KW-1185">Reference proteome</keyword>
<sequence>MCIKKFVQLCNDVLYYKKLAKELRKTHITSSRIHWLASENTNNLCHTTFFVDSVAVVAILFNTIVALIEP</sequence>
<keyword evidence="1" id="KW-0812">Transmembrane</keyword>
<evidence type="ECO:0000256" key="1">
    <source>
        <dbReference type="SAM" id="Phobius"/>
    </source>
</evidence>
<evidence type="ECO:0000313" key="2">
    <source>
        <dbReference type="EMBL" id="VFQ59567.1"/>
    </source>
</evidence>
<accession>A0A484K8B6</accession>
<dbReference type="AlphaFoldDB" id="A0A484K8B6"/>
<protein>
    <submittedName>
        <fullName evidence="2">Uncharacterized protein</fullName>
    </submittedName>
</protein>
<gene>
    <name evidence="2" type="ORF">CCAM_LOCUS1343</name>
</gene>
<feature type="transmembrane region" description="Helical" evidence="1">
    <location>
        <begin position="49"/>
        <end position="68"/>
    </location>
</feature>
<keyword evidence="1" id="KW-0472">Membrane</keyword>
<dbReference type="EMBL" id="OOIL02000038">
    <property type="protein sequence ID" value="VFQ59567.1"/>
    <property type="molecule type" value="Genomic_DNA"/>
</dbReference>